<evidence type="ECO:0008006" key="4">
    <source>
        <dbReference type="Google" id="ProtNLM"/>
    </source>
</evidence>
<proteinExistence type="predicted"/>
<gene>
    <name evidence="2" type="ORF">MMUR_47880</name>
</gene>
<dbReference type="Proteomes" id="UP000465241">
    <property type="component" value="Unassembled WGS sequence"/>
</dbReference>
<comment type="caution">
    <text evidence="2">The sequence shown here is derived from an EMBL/GenBank/DDBJ whole genome shotgun (WGS) entry which is preliminary data.</text>
</comment>
<dbReference type="RefSeq" id="WP_193490691.1">
    <property type="nucleotide sequence ID" value="NZ_BAAAMC010000019.1"/>
</dbReference>
<dbReference type="EMBL" id="BLKT01000003">
    <property type="protein sequence ID" value="GFG60652.1"/>
    <property type="molecule type" value="Genomic_DNA"/>
</dbReference>
<name>A0A7I9WSD5_9MYCO</name>
<accession>A0A7I9WSD5</accession>
<evidence type="ECO:0000313" key="2">
    <source>
        <dbReference type="EMBL" id="GFG60652.1"/>
    </source>
</evidence>
<feature type="region of interest" description="Disordered" evidence="1">
    <location>
        <begin position="1"/>
        <end position="47"/>
    </location>
</feature>
<sequence length="58" mass="6145">MTTTRVPIGTTVRTGSKCPESGVYEAQATPSGTIPLSKGETAPPHRNQAVTWKLISYA</sequence>
<protein>
    <recommendedName>
        <fullName evidence="4">YjzC family protein</fullName>
    </recommendedName>
</protein>
<evidence type="ECO:0000256" key="1">
    <source>
        <dbReference type="SAM" id="MobiDB-lite"/>
    </source>
</evidence>
<keyword evidence="3" id="KW-1185">Reference proteome</keyword>
<reference evidence="2 3" key="1">
    <citation type="journal article" date="2019" name="Emerg. Microbes Infect.">
        <title>Comprehensive subspecies identification of 175 nontuberculous mycobacteria species based on 7547 genomic profiles.</title>
        <authorList>
            <person name="Matsumoto Y."/>
            <person name="Kinjo T."/>
            <person name="Motooka D."/>
            <person name="Nabeya D."/>
            <person name="Jung N."/>
            <person name="Uechi K."/>
            <person name="Horii T."/>
            <person name="Iida T."/>
            <person name="Fujita J."/>
            <person name="Nakamura S."/>
        </authorList>
    </citation>
    <scope>NUCLEOTIDE SEQUENCE [LARGE SCALE GENOMIC DNA]</scope>
    <source>
        <strain evidence="2 3">JCM 13392</strain>
    </source>
</reference>
<organism evidence="2 3">
    <name type="scientific">Mycolicibacterium murale</name>
    <dbReference type="NCBI Taxonomy" id="182220"/>
    <lineage>
        <taxon>Bacteria</taxon>
        <taxon>Bacillati</taxon>
        <taxon>Actinomycetota</taxon>
        <taxon>Actinomycetes</taxon>
        <taxon>Mycobacteriales</taxon>
        <taxon>Mycobacteriaceae</taxon>
        <taxon>Mycolicibacterium</taxon>
    </lineage>
</organism>
<dbReference type="AlphaFoldDB" id="A0A7I9WSD5"/>
<evidence type="ECO:0000313" key="3">
    <source>
        <dbReference type="Proteomes" id="UP000465241"/>
    </source>
</evidence>